<sequence>MPRDTLTRDQIVRTAVELLDDEGLDGLNMRDLGKRLGSAATAVYWHVTNKDNLVLLAADHVWRELTLPEVDPADWRTPAAAMATDLYRMFIRHPWLVQAFATHLLYGEGKSRYDDQSLALYEAAGFTPDQADQAAAAVFTYALGNAAGAAATASITRKLTDKQIQDAMANAQEIAMGFPRLRARLQTPAATDYAASPGQTFEFGLHALLDGLERQLIGPTP</sequence>
<dbReference type="Proteomes" id="UP001597024">
    <property type="component" value="Unassembled WGS sequence"/>
</dbReference>
<dbReference type="SUPFAM" id="SSF48498">
    <property type="entry name" value="Tetracyclin repressor-like, C-terminal domain"/>
    <property type="match status" value="1"/>
</dbReference>
<dbReference type="SUPFAM" id="SSF46689">
    <property type="entry name" value="Homeodomain-like"/>
    <property type="match status" value="1"/>
</dbReference>
<keyword evidence="3 5" id="KW-0238">DNA-binding</keyword>
<dbReference type="Gene3D" id="1.10.10.60">
    <property type="entry name" value="Homeodomain-like"/>
    <property type="match status" value="1"/>
</dbReference>
<name>A0ABW3DW87_9ACTN</name>
<organism evidence="7 8">
    <name type="scientific">Streptosporangium algeriense</name>
    <dbReference type="NCBI Taxonomy" id="1682748"/>
    <lineage>
        <taxon>Bacteria</taxon>
        <taxon>Bacillati</taxon>
        <taxon>Actinomycetota</taxon>
        <taxon>Actinomycetes</taxon>
        <taxon>Streptosporangiales</taxon>
        <taxon>Streptosporangiaceae</taxon>
        <taxon>Streptosporangium</taxon>
    </lineage>
</organism>
<keyword evidence="1" id="KW-0678">Repressor</keyword>
<evidence type="ECO:0000313" key="8">
    <source>
        <dbReference type="Proteomes" id="UP001597024"/>
    </source>
</evidence>
<accession>A0ABW3DW87</accession>
<evidence type="ECO:0000259" key="6">
    <source>
        <dbReference type="PROSITE" id="PS50977"/>
    </source>
</evidence>
<evidence type="ECO:0000256" key="4">
    <source>
        <dbReference type="ARBA" id="ARBA00023163"/>
    </source>
</evidence>
<keyword evidence="4" id="KW-0804">Transcription</keyword>
<dbReference type="PROSITE" id="PS50977">
    <property type="entry name" value="HTH_TETR_2"/>
    <property type="match status" value="1"/>
</dbReference>
<feature type="DNA-binding region" description="H-T-H motif" evidence="5">
    <location>
        <begin position="28"/>
        <end position="47"/>
    </location>
</feature>
<dbReference type="EMBL" id="JBHTHX010000905">
    <property type="protein sequence ID" value="MFD0887356.1"/>
    <property type="molecule type" value="Genomic_DNA"/>
</dbReference>
<feature type="domain" description="HTH tetR-type" evidence="6">
    <location>
        <begin position="5"/>
        <end position="65"/>
    </location>
</feature>
<dbReference type="InterPro" id="IPR050109">
    <property type="entry name" value="HTH-type_TetR-like_transc_reg"/>
</dbReference>
<evidence type="ECO:0000313" key="7">
    <source>
        <dbReference type="EMBL" id="MFD0887356.1"/>
    </source>
</evidence>
<dbReference type="Pfam" id="PF02909">
    <property type="entry name" value="TetR_C_1"/>
    <property type="match status" value="1"/>
</dbReference>
<dbReference type="PRINTS" id="PR00400">
    <property type="entry name" value="TETREPRESSOR"/>
</dbReference>
<dbReference type="InterPro" id="IPR004111">
    <property type="entry name" value="Repressor_TetR_C"/>
</dbReference>
<gene>
    <name evidence="7" type="ORF">ACFQ08_22665</name>
</gene>
<evidence type="ECO:0000256" key="5">
    <source>
        <dbReference type="PROSITE-ProRule" id="PRU00335"/>
    </source>
</evidence>
<keyword evidence="2" id="KW-0805">Transcription regulation</keyword>
<dbReference type="InterPro" id="IPR001647">
    <property type="entry name" value="HTH_TetR"/>
</dbReference>
<comment type="caution">
    <text evidence="7">The sequence shown here is derived from an EMBL/GenBank/DDBJ whole genome shotgun (WGS) entry which is preliminary data.</text>
</comment>
<dbReference type="Pfam" id="PF00440">
    <property type="entry name" value="TetR_N"/>
    <property type="match status" value="1"/>
</dbReference>
<dbReference type="Gene3D" id="1.10.357.10">
    <property type="entry name" value="Tetracycline Repressor, domain 2"/>
    <property type="match status" value="1"/>
</dbReference>
<dbReference type="InterPro" id="IPR003012">
    <property type="entry name" value="Tet_transcr_reg_TetR"/>
</dbReference>
<dbReference type="InterPro" id="IPR009057">
    <property type="entry name" value="Homeodomain-like_sf"/>
</dbReference>
<keyword evidence="8" id="KW-1185">Reference proteome</keyword>
<dbReference type="InterPro" id="IPR036271">
    <property type="entry name" value="Tet_transcr_reg_TetR-rel_C_sf"/>
</dbReference>
<evidence type="ECO:0000256" key="3">
    <source>
        <dbReference type="ARBA" id="ARBA00023125"/>
    </source>
</evidence>
<protein>
    <submittedName>
        <fullName evidence="7">TetR/AcrR family transcriptional regulator</fullName>
    </submittedName>
</protein>
<evidence type="ECO:0000256" key="1">
    <source>
        <dbReference type="ARBA" id="ARBA00022491"/>
    </source>
</evidence>
<evidence type="ECO:0000256" key="2">
    <source>
        <dbReference type="ARBA" id="ARBA00023015"/>
    </source>
</evidence>
<dbReference type="PANTHER" id="PTHR30055:SF151">
    <property type="entry name" value="TRANSCRIPTIONAL REGULATORY PROTEIN"/>
    <property type="match status" value="1"/>
</dbReference>
<proteinExistence type="predicted"/>
<reference evidence="8" key="1">
    <citation type="journal article" date="2019" name="Int. J. Syst. Evol. Microbiol.">
        <title>The Global Catalogue of Microorganisms (GCM) 10K type strain sequencing project: providing services to taxonomists for standard genome sequencing and annotation.</title>
        <authorList>
            <consortium name="The Broad Institute Genomics Platform"/>
            <consortium name="The Broad Institute Genome Sequencing Center for Infectious Disease"/>
            <person name="Wu L."/>
            <person name="Ma J."/>
        </authorList>
    </citation>
    <scope>NUCLEOTIDE SEQUENCE [LARGE SCALE GENOMIC DNA]</scope>
    <source>
        <strain evidence="8">CCUG 62974</strain>
    </source>
</reference>
<dbReference type="PANTHER" id="PTHR30055">
    <property type="entry name" value="HTH-TYPE TRANSCRIPTIONAL REGULATOR RUTR"/>
    <property type="match status" value="1"/>
</dbReference>